<dbReference type="EMBL" id="BKCJ010007144">
    <property type="protein sequence ID" value="GEU75754.1"/>
    <property type="molecule type" value="Genomic_DNA"/>
</dbReference>
<feature type="compositionally biased region" description="Basic and acidic residues" evidence="1">
    <location>
        <begin position="360"/>
        <end position="380"/>
    </location>
</feature>
<feature type="region of interest" description="Disordered" evidence="1">
    <location>
        <begin position="277"/>
        <end position="380"/>
    </location>
</feature>
<comment type="caution">
    <text evidence="2">The sequence shown here is derived from an EMBL/GenBank/DDBJ whole genome shotgun (WGS) entry which is preliminary data.</text>
</comment>
<sequence>MATTIEQQVALDEALVPNAQRLRIGRSNFRLPSDIQSKESTLQVVYDVLRRSPFFKAFIVTADVPEIYMQELWATAYVHQHSIKLKMDTRKNFVDLEAFREMLHISPRVPGQSFAELPFEEEILEFFRFLRHSAQIKTLTDVNINKLFQPWRSFAAVINKCLTGKSSGIDSLRLSQAQIFWGLYLRRNVDYAFLIWEDFVYQVEQKNQKKSNEMYYPRFTKVIIHHFMTKKPSIPRRNKNTQQYGAILPIELTTEDIRNTKAYKEYYAYATGEAVPKPKASAKRKIDEAEKVNDDDDDEEEISNIDEQEATESGEGDDEETKSDRESEEEKIRKHEEESFDPIPRTLEDGEDDGNGEEDQGLRISEEERMHKEEKADELYHDSSSMSSFVTSLLNPIVDPGMESIFTTASTSVTPLPSPTSTMTPSIITTTRTASRPPILPTPIPKAVSNIPGIVHQYMHQEMTQAVREAVQIQKDQLQDSLQRENDEFIRTIDDNMKKIIKEQVKSQVKAQVTRILPRIEESVNAQLEAEVLTRSSHSSRTSYAVAADLSEMELKKILIDKMEGNKSIQRSDEQQNFYKALEGPSVGSDRGSKRRREGGEHASANTLSEPATTSADSAQSWISKLAKQTDARSSFNELLDTPIDFFNFIMNWLGVDTLTPELLAGPTYELMRGSCNSLTKLGYHLEEVYKATTDQLDWVVSRHHNTQQYGAILHIELTNEDIRNTKAYKEYFAYASGEAAPKPKAKLARTEAQQLKIVLKRSRHEKHISQHGGSGTDEGNGSKPGVPDVPSDDSKEEISWNSSKDEETDTQAQDRHDDE</sequence>
<feature type="compositionally biased region" description="Basic and acidic residues" evidence="1">
    <location>
        <begin position="322"/>
        <end position="337"/>
    </location>
</feature>
<feature type="region of interest" description="Disordered" evidence="1">
    <location>
        <begin position="759"/>
        <end position="820"/>
    </location>
</feature>
<evidence type="ECO:0008006" key="3">
    <source>
        <dbReference type="Google" id="ProtNLM"/>
    </source>
</evidence>
<evidence type="ECO:0000313" key="2">
    <source>
        <dbReference type="EMBL" id="GEU75754.1"/>
    </source>
</evidence>
<feature type="region of interest" description="Disordered" evidence="1">
    <location>
        <begin position="568"/>
        <end position="616"/>
    </location>
</feature>
<feature type="compositionally biased region" description="Polar residues" evidence="1">
    <location>
        <begin position="604"/>
        <end position="616"/>
    </location>
</feature>
<evidence type="ECO:0000256" key="1">
    <source>
        <dbReference type="SAM" id="MobiDB-lite"/>
    </source>
</evidence>
<gene>
    <name evidence="2" type="ORF">Tci_047732</name>
</gene>
<feature type="compositionally biased region" description="Acidic residues" evidence="1">
    <location>
        <begin position="349"/>
        <end position="359"/>
    </location>
</feature>
<proteinExistence type="predicted"/>
<accession>A0A6L2MU11</accession>
<organism evidence="2">
    <name type="scientific">Tanacetum cinerariifolium</name>
    <name type="common">Dalmatian daisy</name>
    <name type="synonym">Chrysanthemum cinerariifolium</name>
    <dbReference type="NCBI Taxonomy" id="118510"/>
    <lineage>
        <taxon>Eukaryota</taxon>
        <taxon>Viridiplantae</taxon>
        <taxon>Streptophyta</taxon>
        <taxon>Embryophyta</taxon>
        <taxon>Tracheophyta</taxon>
        <taxon>Spermatophyta</taxon>
        <taxon>Magnoliopsida</taxon>
        <taxon>eudicotyledons</taxon>
        <taxon>Gunneridae</taxon>
        <taxon>Pentapetalae</taxon>
        <taxon>asterids</taxon>
        <taxon>campanulids</taxon>
        <taxon>Asterales</taxon>
        <taxon>Asteraceae</taxon>
        <taxon>Asteroideae</taxon>
        <taxon>Anthemideae</taxon>
        <taxon>Anthemidinae</taxon>
        <taxon>Tanacetum</taxon>
    </lineage>
</organism>
<name>A0A6L2MU11_TANCI</name>
<feature type="compositionally biased region" description="Acidic residues" evidence="1">
    <location>
        <begin position="293"/>
        <end position="321"/>
    </location>
</feature>
<feature type="non-terminal residue" evidence="2">
    <location>
        <position position="820"/>
    </location>
</feature>
<reference evidence="2" key="1">
    <citation type="journal article" date="2019" name="Sci. Rep.">
        <title>Draft genome of Tanacetum cinerariifolium, the natural source of mosquito coil.</title>
        <authorList>
            <person name="Yamashiro T."/>
            <person name="Shiraishi A."/>
            <person name="Satake H."/>
            <person name="Nakayama K."/>
        </authorList>
    </citation>
    <scope>NUCLEOTIDE SEQUENCE</scope>
</reference>
<protein>
    <recommendedName>
        <fullName evidence="3">Monodehydroascorbate reductase</fullName>
    </recommendedName>
</protein>
<dbReference type="AlphaFoldDB" id="A0A6L2MU11"/>